<dbReference type="AlphaFoldDB" id="A0A149UMP7"/>
<keyword evidence="2" id="KW-0732">Signal</keyword>
<comment type="caution">
    <text evidence="3">The sequence shown here is derived from an EMBL/GenBank/DDBJ whole genome shotgun (WGS) entry which is preliminary data.</text>
</comment>
<proteinExistence type="predicted"/>
<evidence type="ECO:0000256" key="2">
    <source>
        <dbReference type="SAM" id="SignalP"/>
    </source>
</evidence>
<dbReference type="PATRIC" id="fig|178901.14.peg.2892"/>
<name>A0A149UMP7_9PROT</name>
<feature type="region of interest" description="Disordered" evidence="1">
    <location>
        <begin position="45"/>
        <end position="107"/>
    </location>
</feature>
<dbReference type="EMBL" id="LHZX01000291">
    <property type="protein sequence ID" value="KXV69217.1"/>
    <property type="molecule type" value="Genomic_DNA"/>
</dbReference>
<evidence type="ECO:0000313" key="4">
    <source>
        <dbReference type="Proteomes" id="UP000075377"/>
    </source>
</evidence>
<protein>
    <recommendedName>
        <fullName evidence="5">Lipoprotein</fullName>
    </recommendedName>
</protein>
<feature type="chain" id="PRO_5007556722" description="Lipoprotein" evidence="2">
    <location>
        <begin position="27"/>
        <end position="107"/>
    </location>
</feature>
<dbReference type="RefSeq" id="WP_061500868.1">
    <property type="nucleotide sequence ID" value="NZ_LHZX01000291.1"/>
</dbReference>
<feature type="signal peptide" evidence="2">
    <location>
        <begin position="1"/>
        <end position="26"/>
    </location>
</feature>
<gene>
    <name evidence="3" type="ORF">AD951_07715</name>
</gene>
<feature type="compositionally biased region" description="Basic and acidic residues" evidence="1">
    <location>
        <begin position="56"/>
        <end position="66"/>
    </location>
</feature>
<evidence type="ECO:0000256" key="1">
    <source>
        <dbReference type="SAM" id="MobiDB-lite"/>
    </source>
</evidence>
<sequence length="107" mass="11346">MEDMMTVRTVGRAAPLLVILGLGACAAPDPEKSTQRFLHETMIDEGVVTPSTKTDPSVKENRDEVTRMQGRVVVSQTQGRLVEPREVSATPLAAPASASSKIEGNGA</sequence>
<feature type="compositionally biased region" description="Low complexity" evidence="1">
    <location>
        <begin position="88"/>
        <end position="100"/>
    </location>
</feature>
<reference evidence="3 4" key="1">
    <citation type="submission" date="2015-06" db="EMBL/GenBank/DDBJ databases">
        <title>Improved classification and identification of acetic acid bacteria using matrix-assisted laser desorption/ionization time-of-flight mass spectrometry; Gluconobacter nephelii and Gluconobacter uchimurae are later heterotypic synonyms of Gluconobacter japonicus and Gluconobacter oxydans, respectively.</title>
        <authorList>
            <person name="Li L."/>
            <person name="Cleenwerck I."/>
            <person name="De Vuyst L."/>
            <person name="Vandamme P."/>
        </authorList>
    </citation>
    <scope>NUCLEOTIDE SEQUENCE [LARGE SCALE GENOMIC DNA]</scope>
    <source>
        <strain evidence="3 4">LMG 1699</strain>
    </source>
</reference>
<evidence type="ECO:0000313" key="3">
    <source>
        <dbReference type="EMBL" id="KXV69217.1"/>
    </source>
</evidence>
<dbReference type="Proteomes" id="UP000075377">
    <property type="component" value="Unassembled WGS sequence"/>
</dbReference>
<accession>A0A149UMP7</accession>
<evidence type="ECO:0008006" key="5">
    <source>
        <dbReference type="Google" id="ProtNLM"/>
    </source>
</evidence>
<organism evidence="3 4">
    <name type="scientific">Acetobacter malorum</name>
    <dbReference type="NCBI Taxonomy" id="178901"/>
    <lineage>
        <taxon>Bacteria</taxon>
        <taxon>Pseudomonadati</taxon>
        <taxon>Pseudomonadota</taxon>
        <taxon>Alphaproteobacteria</taxon>
        <taxon>Acetobacterales</taxon>
        <taxon>Acetobacteraceae</taxon>
        <taxon>Acetobacter</taxon>
    </lineage>
</organism>